<gene>
    <name evidence="2" type="ORF">BAZO_16209</name>
</gene>
<sequence length="80" mass="9135">MKNGGNEVLNKRKFNIFNPIDFDCHYQPRTISKPFPVAPIAAFFVARIIFFLNLIKAALLEMLFESTLNIQSGKTKPSNF</sequence>
<name>K6D6S2_SCHAZ</name>
<feature type="transmembrane region" description="Helical" evidence="1">
    <location>
        <begin position="35"/>
        <end position="55"/>
    </location>
</feature>
<keyword evidence="1" id="KW-0812">Transmembrane</keyword>
<reference evidence="2 3" key="1">
    <citation type="journal article" date="2012" name="Front. Microbiol.">
        <title>Redundancy and modularity in membrane-associated dissimilatory nitrate reduction in Bacillus.</title>
        <authorList>
            <person name="Heylen K."/>
            <person name="Keltjens J."/>
        </authorList>
    </citation>
    <scope>NUCLEOTIDE SEQUENCE [LARGE SCALE GENOMIC DNA]</scope>
    <source>
        <strain evidence="2 3">LMG 9581</strain>
    </source>
</reference>
<evidence type="ECO:0000256" key="1">
    <source>
        <dbReference type="SAM" id="Phobius"/>
    </source>
</evidence>
<dbReference type="STRING" id="1131731.BAZO_16209"/>
<accession>K6D6S2</accession>
<dbReference type="EMBL" id="AJLR01000128">
    <property type="protein sequence ID" value="EKN63763.1"/>
    <property type="molecule type" value="Genomic_DNA"/>
</dbReference>
<comment type="caution">
    <text evidence="2">The sequence shown here is derived from an EMBL/GenBank/DDBJ whole genome shotgun (WGS) entry which is preliminary data.</text>
</comment>
<evidence type="ECO:0000313" key="2">
    <source>
        <dbReference type="EMBL" id="EKN63763.1"/>
    </source>
</evidence>
<dbReference type="Proteomes" id="UP000006315">
    <property type="component" value="Unassembled WGS sequence"/>
</dbReference>
<protein>
    <submittedName>
        <fullName evidence="2">Uncharacterized protein</fullName>
    </submittedName>
</protein>
<dbReference type="AlphaFoldDB" id="K6D6S2"/>
<keyword evidence="1" id="KW-1133">Transmembrane helix</keyword>
<keyword evidence="1" id="KW-0472">Membrane</keyword>
<proteinExistence type="predicted"/>
<organism evidence="2 3">
    <name type="scientific">Schinkia azotoformans LMG 9581</name>
    <dbReference type="NCBI Taxonomy" id="1131731"/>
    <lineage>
        <taxon>Bacteria</taxon>
        <taxon>Bacillati</taxon>
        <taxon>Bacillota</taxon>
        <taxon>Bacilli</taxon>
        <taxon>Bacillales</taxon>
        <taxon>Bacillaceae</taxon>
        <taxon>Calidifontibacillus/Schinkia group</taxon>
        <taxon>Schinkia</taxon>
    </lineage>
</organism>
<keyword evidence="3" id="KW-1185">Reference proteome</keyword>
<evidence type="ECO:0000313" key="3">
    <source>
        <dbReference type="Proteomes" id="UP000006315"/>
    </source>
</evidence>